<dbReference type="GO" id="GO:0005886">
    <property type="term" value="C:plasma membrane"/>
    <property type="evidence" value="ECO:0007669"/>
    <property type="project" value="UniProtKB-SubCell"/>
</dbReference>
<dbReference type="GO" id="GO:0007411">
    <property type="term" value="P:axon guidance"/>
    <property type="evidence" value="ECO:0007669"/>
    <property type="project" value="TreeGrafter"/>
</dbReference>
<keyword evidence="12" id="KW-0393">Immunoglobulin domain</keyword>
<reference evidence="17" key="1">
    <citation type="submission" date="2019-06" db="EMBL/GenBank/DDBJ databases">
        <authorList>
            <consortium name="Wellcome Sanger Institute Data Sharing"/>
        </authorList>
    </citation>
    <scope>NUCLEOTIDE SEQUENCE [LARGE SCALE GENOMIC DNA]</scope>
</reference>
<accession>A0A672ITY4</accession>
<feature type="region of interest" description="Disordered" evidence="14">
    <location>
        <begin position="648"/>
        <end position="675"/>
    </location>
</feature>
<keyword evidence="4" id="KW-0336">GPI-anchor</keyword>
<name>A0A672ITY4_SALFA</name>
<evidence type="ECO:0000256" key="8">
    <source>
        <dbReference type="ARBA" id="ARBA00023136"/>
    </source>
</evidence>
<feature type="domain" description="Ig-like" evidence="15">
    <location>
        <begin position="197"/>
        <end position="283"/>
    </location>
</feature>
<dbReference type="Ensembl" id="ENSSFAT00005045977.1">
    <property type="protein sequence ID" value="ENSSFAP00005044412.1"/>
    <property type="gene ID" value="ENSSFAG00005021845.1"/>
</dbReference>
<dbReference type="FunFam" id="2.60.40.10:FF:000004">
    <property type="entry name" value="DCC isoform 1"/>
    <property type="match status" value="2"/>
</dbReference>
<evidence type="ECO:0000313" key="17">
    <source>
        <dbReference type="Ensembl" id="ENSSFAP00005044412.1"/>
    </source>
</evidence>
<dbReference type="FunFam" id="2.60.40.10:FF:000047">
    <property type="entry name" value="Contactin 1"/>
    <property type="match status" value="1"/>
</dbReference>
<evidence type="ECO:0000256" key="14">
    <source>
        <dbReference type="SAM" id="MobiDB-lite"/>
    </source>
</evidence>
<keyword evidence="5" id="KW-0732">Signal</keyword>
<keyword evidence="6" id="KW-0677">Repeat</keyword>
<dbReference type="InterPro" id="IPR003961">
    <property type="entry name" value="FN3_dom"/>
</dbReference>
<feature type="domain" description="Ig-like" evidence="15">
    <location>
        <begin position="481"/>
        <end position="553"/>
    </location>
</feature>
<dbReference type="GO" id="GO:0098632">
    <property type="term" value="F:cell-cell adhesion mediator activity"/>
    <property type="evidence" value="ECO:0007669"/>
    <property type="project" value="TreeGrafter"/>
</dbReference>
<dbReference type="Pfam" id="PF13927">
    <property type="entry name" value="Ig_3"/>
    <property type="match status" value="2"/>
</dbReference>
<dbReference type="AlphaFoldDB" id="A0A672ITY4"/>
<feature type="domain" description="Fibronectin type-III" evidence="16">
    <location>
        <begin position="563"/>
        <end position="664"/>
    </location>
</feature>
<dbReference type="PANTHER" id="PTHR44170">
    <property type="entry name" value="PROTEIN SIDEKICK"/>
    <property type="match status" value="1"/>
</dbReference>
<dbReference type="InterPro" id="IPR007110">
    <property type="entry name" value="Ig-like_dom"/>
</dbReference>
<evidence type="ECO:0000256" key="5">
    <source>
        <dbReference type="ARBA" id="ARBA00022729"/>
    </source>
</evidence>
<keyword evidence="10" id="KW-0325">Glycoprotein</keyword>
<evidence type="ECO:0000256" key="4">
    <source>
        <dbReference type="ARBA" id="ARBA00022622"/>
    </source>
</evidence>
<dbReference type="InterPro" id="IPR013098">
    <property type="entry name" value="Ig_I-set"/>
</dbReference>
<dbReference type="Pfam" id="PF00041">
    <property type="entry name" value="fn3"/>
    <property type="match status" value="2"/>
</dbReference>
<comment type="subcellular location">
    <subcellularLocation>
        <location evidence="1">Cell membrane</location>
        <topology evidence="1">Lipid-anchor</topology>
        <topology evidence="1">GPI-anchor</topology>
    </subcellularLocation>
</comment>
<dbReference type="GO" id="GO:0030424">
    <property type="term" value="C:axon"/>
    <property type="evidence" value="ECO:0007669"/>
    <property type="project" value="TreeGrafter"/>
</dbReference>
<feature type="domain" description="Ig-like" evidence="15">
    <location>
        <begin position="375"/>
        <end position="467"/>
    </location>
</feature>
<feature type="domain" description="Ig-like" evidence="15">
    <location>
        <begin position="288"/>
        <end position="369"/>
    </location>
</feature>
<evidence type="ECO:0000256" key="10">
    <source>
        <dbReference type="ARBA" id="ARBA00023180"/>
    </source>
</evidence>
<dbReference type="InterPro" id="IPR036116">
    <property type="entry name" value="FN3_sf"/>
</dbReference>
<evidence type="ECO:0000256" key="6">
    <source>
        <dbReference type="ARBA" id="ARBA00022737"/>
    </source>
</evidence>
<evidence type="ECO:0000256" key="12">
    <source>
        <dbReference type="ARBA" id="ARBA00023319"/>
    </source>
</evidence>
<protein>
    <submittedName>
        <fullName evidence="17">Contactin 3a, tandem duplicate 1</fullName>
    </submittedName>
</protein>
<feature type="domain" description="Fibronectin type-III" evidence="16">
    <location>
        <begin position="669"/>
        <end position="766"/>
    </location>
</feature>
<gene>
    <name evidence="17" type="primary">cntn3a.1</name>
</gene>
<evidence type="ECO:0000256" key="3">
    <source>
        <dbReference type="ARBA" id="ARBA00022475"/>
    </source>
</evidence>
<comment type="subunit">
    <text evidence="13">Interacts with PTPRG.</text>
</comment>
<evidence type="ECO:0000256" key="9">
    <source>
        <dbReference type="ARBA" id="ARBA00023157"/>
    </source>
</evidence>
<dbReference type="Proteomes" id="UP000472267">
    <property type="component" value="Chromosome 20"/>
</dbReference>
<dbReference type="PROSITE" id="PS50835">
    <property type="entry name" value="IG_LIKE"/>
    <property type="match status" value="5"/>
</dbReference>
<keyword evidence="8" id="KW-0472">Membrane</keyword>
<dbReference type="SUPFAM" id="SSF48726">
    <property type="entry name" value="Immunoglobulin"/>
    <property type="match status" value="6"/>
</dbReference>
<dbReference type="FunFam" id="2.60.40.10:FF:000035">
    <property type="entry name" value="Contactin 1"/>
    <property type="match status" value="1"/>
</dbReference>
<dbReference type="FunFam" id="2.60.40.10:FF:000052">
    <property type="entry name" value="Contactin 1"/>
    <property type="match status" value="1"/>
</dbReference>
<keyword evidence="11" id="KW-0449">Lipoprotein</keyword>
<feature type="domain" description="Ig-like" evidence="15">
    <location>
        <begin position="51"/>
        <end position="188"/>
    </location>
</feature>
<dbReference type="CDD" id="cd00063">
    <property type="entry name" value="FN3"/>
    <property type="match status" value="3"/>
</dbReference>
<evidence type="ECO:0000313" key="18">
    <source>
        <dbReference type="Proteomes" id="UP000472267"/>
    </source>
</evidence>
<dbReference type="Pfam" id="PF07679">
    <property type="entry name" value="I-set"/>
    <property type="match status" value="2"/>
</dbReference>
<dbReference type="SMART" id="SM00408">
    <property type="entry name" value="IGc2"/>
    <property type="match status" value="6"/>
</dbReference>
<comment type="similarity">
    <text evidence="2">Belongs to the immunoglobulin superfamily. Contactin family.</text>
</comment>
<keyword evidence="18" id="KW-1185">Reference proteome</keyword>
<feature type="compositionally biased region" description="Polar residues" evidence="14">
    <location>
        <begin position="855"/>
        <end position="864"/>
    </location>
</feature>
<dbReference type="SMART" id="SM00060">
    <property type="entry name" value="FN3"/>
    <property type="match status" value="3"/>
</dbReference>
<dbReference type="Gene3D" id="2.60.40.10">
    <property type="entry name" value="Immunoglobulins"/>
    <property type="match status" value="9"/>
</dbReference>
<dbReference type="SMART" id="SM00409">
    <property type="entry name" value="IG"/>
    <property type="match status" value="6"/>
</dbReference>
<proteinExistence type="inferred from homology"/>
<evidence type="ECO:0000256" key="13">
    <source>
        <dbReference type="ARBA" id="ARBA00038703"/>
    </source>
</evidence>
<evidence type="ECO:0000256" key="2">
    <source>
        <dbReference type="ARBA" id="ARBA00009812"/>
    </source>
</evidence>
<evidence type="ECO:0000259" key="16">
    <source>
        <dbReference type="PROSITE" id="PS50853"/>
    </source>
</evidence>
<dbReference type="FunFam" id="2.60.40.10:FF:000028">
    <property type="entry name" value="Neuronal cell adhesion molecule"/>
    <property type="match status" value="1"/>
</dbReference>
<reference evidence="17" key="2">
    <citation type="submission" date="2025-08" db="UniProtKB">
        <authorList>
            <consortium name="Ensembl"/>
        </authorList>
    </citation>
    <scope>IDENTIFICATION</scope>
</reference>
<keyword evidence="3" id="KW-1003">Cell membrane</keyword>
<evidence type="ECO:0000256" key="11">
    <source>
        <dbReference type="ARBA" id="ARBA00023288"/>
    </source>
</evidence>
<dbReference type="InterPro" id="IPR036179">
    <property type="entry name" value="Ig-like_dom_sf"/>
</dbReference>
<dbReference type="GO" id="GO:0007420">
    <property type="term" value="P:brain development"/>
    <property type="evidence" value="ECO:0007669"/>
    <property type="project" value="TreeGrafter"/>
</dbReference>
<dbReference type="PANTHER" id="PTHR44170:SF18">
    <property type="entry name" value="CONTACTIN 3B-RELATED"/>
    <property type="match status" value="1"/>
</dbReference>
<dbReference type="InterPro" id="IPR003599">
    <property type="entry name" value="Ig_sub"/>
</dbReference>
<dbReference type="SUPFAM" id="SSF49265">
    <property type="entry name" value="Fibronectin type III"/>
    <property type="match status" value="2"/>
</dbReference>
<feature type="region of interest" description="Disordered" evidence="14">
    <location>
        <begin position="851"/>
        <end position="871"/>
    </location>
</feature>
<dbReference type="PROSITE" id="PS50853">
    <property type="entry name" value="FN3"/>
    <property type="match status" value="3"/>
</dbReference>
<feature type="domain" description="Fibronectin type-III" evidence="16">
    <location>
        <begin position="771"/>
        <end position="867"/>
    </location>
</feature>
<organism evidence="17 18">
    <name type="scientific">Salarias fasciatus</name>
    <name type="common">Jewelled blenny</name>
    <name type="synonym">Blennius fasciatus</name>
    <dbReference type="NCBI Taxonomy" id="181472"/>
    <lineage>
        <taxon>Eukaryota</taxon>
        <taxon>Metazoa</taxon>
        <taxon>Chordata</taxon>
        <taxon>Craniata</taxon>
        <taxon>Vertebrata</taxon>
        <taxon>Euteleostomi</taxon>
        <taxon>Actinopterygii</taxon>
        <taxon>Neopterygii</taxon>
        <taxon>Teleostei</taxon>
        <taxon>Neoteleostei</taxon>
        <taxon>Acanthomorphata</taxon>
        <taxon>Ovalentaria</taxon>
        <taxon>Blenniimorphae</taxon>
        <taxon>Blenniiformes</taxon>
        <taxon>Blennioidei</taxon>
        <taxon>Blenniidae</taxon>
        <taxon>Salariinae</taxon>
        <taxon>Salarias</taxon>
    </lineage>
</organism>
<keyword evidence="7" id="KW-0130">Cell adhesion</keyword>
<dbReference type="FunFam" id="2.60.40.10:FF:000005">
    <property type="entry name" value="Neuronal cell adhesion molecule"/>
    <property type="match status" value="1"/>
</dbReference>
<dbReference type="InterPro" id="IPR003598">
    <property type="entry name" value="Ig_sub2"/>
</dbReference>
<dbReference type="GO" id="GO:0098552">
    <property type="term" value="C:side of membrane"/>
    <property type="evidence" value="ECO:0007669"/>
    <property type="project" value="UniProtKB-KW"/>
</dbReference>
<sequence length="961" mass="105819">TVGFISPKVHFILKKAVAVELHAVLPQLICCVSCAFIHRWKLNDSFILPRPGSRYSLMGGNLHISHLNKEEDVGIYQCLASNSFGTIVSREASLHSRILQLFSSWVRWKLRLKSHQGDGFMLIPAPLFSFTELTFTWIFNEYPSFVIQDTRRFVSQKTGNLYIAKVEPSDVGNYTCVVTNTVTKTSVQGPPTPLYEPKIEVQFPEVVPVAKSSTVKLECFALGNPVPTISWRRVDGASFGRKVDINKASGVLEIPYFQQEDAGMYECVAENSRGRNLVKGKLSFYAAPHLTEKPQDVQKTIDDSLVWECKASAKPKPSYRWLKNGESLDPMEVNNGLLTISSLNLADVGMYQCVAENKHGRIFTNAELRVIAIAPDFSQNLLKAQTLARQGGDVLIECKPRMSPRGVISWRKGKEALRESHRVMVLDNGSLRISNVTKLDAGIYTCVARNQFGVASSAGSLLVKEATSITSPAGHLDVTIGESIVLPCQVSHDPTLDLKFTWFFNEQLIRFGSHGVYFEKVGGVTGDIMIRNIQLQHAGKYTCAVQTKVDSVSIATDVVVRGPPGPPVDCRVTAVTETTASLSWGPGMDNHSPILSYTIQARTPFSLGWQAVTTVPELLAGKQLSATVTDLSPWVEYEFRVLAANSIGTGEPSKPSNKSRTKETLPRVTPARVNGGGGGRSELVITWEPVPDELQSGPGFGYVVAFRPLGAQGWMQAAVTSPDASRYVFKNESIPPFSPYQVKVGVYNNRGEGPFSPVTTIYSAEEEPSRAPGRLRARSISASEVEVTWKPLPWSNNRRRILGYELRYWGEKEKQEAATVIRTVGNKTSVLIRDLEGSSTYYMSLRAYNSAGEGPQSSTVNVTTKKPPPSQAPVKIMWNTSNSKVILKWDQVHALENESEVTGYKVKRQTPTSFIDSNSTGNTGLAPGPFLPTTELANFTDKLFSKDVVPDPEVMMPNITE</sequence>
<evidence type="ECO:0000259" key="15">
    <source>
        <dbReference type="PROSITE" id="PS50835"/>
    </source>
</evidence>
<reference evidence="17" key="3">
    <citation type="submission" date="2025-09" db="UniProtKB">
        <authorList>
            <consortium name="Ensembl"/>
        </authorList>
    </citation>
    <scope>IDENTIFICATION</scope>
</reference>
<dbReference type="InterPro" id="IPR013783">
    <property type="entry name" value="Ig-like_fold"/>
</dbReference>
<keyword evidence="9" id="KW-1015">Disulfide bond</keyword>
<evidence type="ECO:0000256" key="1">
    <source>
        <dbReference type="ARBA" id="ARBA00004609"/>
    </source>
</evidence>
<evidence type="ECO:0000256" key="7">
    <source>
        <dbReference type="ARBA" id="ARBA00022889"/>
    </source>
</evidence>